<dbReference type="PANTHER" id="PTHR24039:SF57">
    <property type="entry name" value="FIBROPELLIN-2"/>
    <property type="match status" value="1"/>
</dbReference>
<comment type="caution">
    <text evidence="5">Lacks conserved residue(s) required for the propagation of feature annotation.</text>
</comment>
<dbReference type="SUPFAM" id="SSF57196">
    <property type="entry name" value="EGF/Laminin"/>
    <property type="match status" value="1"/>
</dbReference>
<dbReference type="InterPro" id="IPR018097">
    <property type="entry name" value="EGF_Ca-bd_CS"/>
</dbReference>
<dbReference type="Gene3D" id="2.10.25.10">
    <property type="entry name" value="Laminin"/>
    <property type="match status" value="1"/>
</dbReference>
<keyword evidence="7" id="KW-1133">Transmembrane helix</keyword>
<dbReference type="Pfam" id="PF07645">
    <property type="entry name" value="EGF_CA"/>
    <property type="match status" value="1"/>
</dbReference>
<dbReference type="KEGG" id="spu:100888725"/>
<feature type="domain" description="EGF-like" evidence="8">
    <location>
        <begin position="80"/>
        <end position="119"/>
    </location>
</feature>
<keyword evidence="1 5" id="KW-0245">EGF-like domain</keyword>
<evidence type="ECO:0000256" key="3">
    <source>
        <dbReference type="ARBA" id="ARBA00022737"/>
    </source>
</evidence>
<dbReference type="GO" id="GO:0005509">
    <property type="term" value="F:calcium ion binding"/>
    <property type="evidence" value="ECO:0007669"/>
    <property type="project" value="InterPro"/>
</dbReference>
<reference evidence="9" key="2">
    <citation type="submission" date="2021-01" db="UniProtKB">
        <authorList>
            <consortium name="EnsemblMetazoa"/>
        </authorList>
    </citation>
    <scope>IDENTIFICATION</scope>
</reference>
<dbReference type="AlphaFoldDB" id="A0A7M7SW93"/>
<keyword evidence="4" id="KW-1015">Disulfide bond</keyword>
<evidence type="ECO:0000259" key="8">
    <source>
        <dbReference type="PROSITE" id="PS50026"/>
    </source>
</evidence>
<dbReference type="InParanoid" id="A0A7M7SW93"/>
<dbReference type="Proteomes" id="UP000007110">
    <property type="component" value="Unassembled WGS sequence"/>
</dbReference>
<dbReference type="PANTHER" id="PTHR24039">
    <property type="entry name" value="FIBRILLIN-RELATED"/>
    <property type="match status" value="1"/>
</dbReference>
<dbReference type="SMART" id="SM00181">
    <property type="entry name" value="EGF"/>
    <property type="match status" value="1"/>
</dbReference>
<dbReference type="FunFam" id="2.10.25.10:FF:000038">
    <property type="entry name" value="Fibrillin 2"/>
    <property type="match status" value="1"/>
</dbReference>
<protein>
    <recommendedName>
        <fullName evidence="8">EGF-like domain-containing protein</fullName>
    </recommendedName>
</protein>
<dbReference type="RefSeq" id="XP_030835835.1">
    <property type="nucleotide sequence ID" value="XM_030979975.1"/>
</dbReference>
<keyword evidence="2" id="KW-0732">Signal</keyword>
<evidence type="ECO:0000256" key="2">
    <source>
        <dbReference type="ARBA" id="ARBA00022729"/>
    </source>
</evidence>
<dbReference type="InterPro" id="IPR001881">
    <property type="entry name" value="EGF-like_Ca-bd_dom"/>
</dbReference>
<dbReference type="InterPro" id="IPR000742">
    <property type="entry name" value="EGF"/>
</dbReference>
<sequence length="262" mass="28715">MLYGIYRRRYGNLFYGIVINSWRLGSLEVDTDAMFIDPDNATSVQTPTPGEVAEVFTDGISNGNTTYGITVDDSRTVASDKDECSNSTLNDCSQNAECTNTDGSYDCTCLHGYTDTSTTGSEAGTQCEVVAYGLSDGAIVGLAVGSVIVVMLIVILSVCSLVAMRRIMYRRRLAVESPNKLGTMREARRPIDYGHYRDRDSMGDHRPDMEMGSKSGYDEGPYYSRAHDNDGFIRGYLATGKNGSAHGKHSWNHADRRADGLF</sequence>
<reference evidence="10" key="1">
    <citation type="submission" date="2015-02" db="EMBL/GenBank/DDBJ databases">
        <title>Genome sequencing for Strongylocentrotus purpuratus.</title>
        <authorList>
            <person name="Murali S."/>
            <person name="Liu Y."/>
            <person name="Vee V."/>
            <person name="English A."/>
            <person name="Wang M."/>
            <person name="Skinner E."/>
            <person name="Han Y."/>
            <person name="Muzny D.M."/>
            <person name="Worley K.C."/>
            <person name="Gibbs R.A."/>
        </authorList>
    </citation>
    <scope>NUCLEOTIDE SEQUENCE</scope>
</reference>
<evidence type="ECO:0000256" key="6">
    <source>
        <dbReference type="SAM" id="MobiDB-lite"/>
    </source>
</evidence>
<dbReference type="InterPro" id="IPR000152">
    <property type="entry name" value="EGF-type_Asp/Asn_hydroxyl_site"/>
</dbReference>
<keyword evidence="10" id="KW-1185">Reference proteome</keyword>
<dbReference type="CDD" id="cd00054">
    <property type="entry name" value="EGF_CA"/>
    <property type="match status" value="1"/>
</dbReference>
<keyword evidence="7" id="KW-0472">Membrane</keyword>
<keyword evidence="3" id="KW-0677">Repeat</keyword>
<dbReference type="PROSITE" id="PS50026">
    <property type="entry name" value="EGF_3"/>
    <property type="match status" value="1"/>
</dbReference>
<dbReference type="EnsemblMetazoa" id="XM_030979975">
    <property type="protein sequence ID" value="XP_030835835"/>
    <property type="gene ID" value="LOC100888725"/>
</dbReference>
<dbReference type="SMART" id="SM00179">
    <property type="entry name" value="EGF_CA"/>
    <property type="match status" value="1"/>
</dbReference>
<feature type="region of interest" description="Disordered" evidence="6">
    <location>
        <begin position="194"/>
        <end position="217"/>
    </location>
</feature>
<dbReference type="GeneID" id="100888725"/>
<accession>A0A7M7SW93</accession>
<evidence type="ECO:0000313" key="9">
    <source>
        <dbReference type="EnsemblMetazoa" id="XP_030835835"/>
    </source>
</evidence>
<feature type="transmembrane region" description="Helical" evidence="7">
    <location>
        <begin position="138"/>
        <end position="163"/>
    </location>
</feature>
<evidence type="ECO:0000256" key="1">
    <source>
        <dbReference type="ARBA" id="ARBA00022536"/>
    </source>
</evidence>
<feature type="compositionally biased region" description="Basic and acidic residues" evidence="6">
    <location>
        <begin position="194"/>
        <end position="211"/>
    </location>
</feature>
<keyword evidence="7" id="KW-0812">Transmembrane</keyword>
<evidence type="ECO:0000256" key="4">
    <source>
        <dbReference type="ARBA" id="ARBA00023157"/>
    </source>
</evidence>
<dbReference type="OrthoDB" id="339125at2759"/>
<evidence type="ECO:0000256" key="7">
    <source>
        <dbReference type="SAM" id="Phobius"/>
    </source>
</evidence>
<evidence type="ECO:0000313" key="10">
    <source>
        <dbReference type="Proteomes" id="UP000007110"/>
    </source>
</evidence>
<proteinExistence type="predicted"/>
<dbReference type="PROSITE" id="PS01187">
    <property type="entry name" value="EGF_CA"/>
    <property type="match status" value="1"/>
</dbReference>
<dbReference type="InterPro" id="IPR049883">
    <property type="entry name" value="NOTCH1_EGF-like"/>
</dbReference>
<evidence type="ECO:0000256" key="5">
    <source>
        <dbReference type="PROSITE-ProRule" id="PRU00076"/>
    </source>
</evidence>
<organism evidence="9 10">
    <name type="scientific">Strongylocentrotus purpuratus</name>
    <name type="common">Purple sea urchin</name>
    <dbReference type="NCBI Taxonomy" id="7668"/>
    <lineage>
        <taxon>Eukaryota</taxon>
        <taxon>Metazoa</taxon>
        <taxon>Echinodermata</taxon>
        <taxon>Eleutherozoa</taxon>
        <taxon>Echinozoa</taxon>
        <taxon>Echinoidea</taxon>
        <taxon>Euechinoidea</taxon>
        <taxon>Echinacea</taxon>
        <taxon>Camarodonta</taxon>
        <taxon>Echinidea</taxon>
        <taxon>Strongylocentrotidae</taxon>
        <taxon>Strongylocentrotus</taxon>
    </lineage>
</organism>
<dbReference type="PROSITE" id="PS00010">
    <property type="entry name" value="ASX_HYDROXYL"/>
    <property type="match status" value="1"/>
</dbReference>
<name>A0A7M7SW93_STRPU</name>